<name>A0A5P8VSW9_9NOSO</name>
<proteinExistence type="predicted"/>
<organism evidence="1 2">
    <name type="scientific">Nostoc sphaeroides CCNUC1</name>
    <dbReference type="NCBI Taxonomy" id="2653204"/>
    <lineage>
        <taxon>Bacteria</taxon>
        <taxon>Bacillati</taxon>
        <taxon>Cyanobacteriota</taxon>
        <taxon>Cyanophyceae</taxon>
        <taxon>Nostocales</taxon>
        <taxon>Nostocaceae</taxon>
        <taxon>Nostoc</taxon>
    </lineage>
</organism>
<dbReference type="Proteomes" id="UP000326678">
    <property type="component" value="Chromosome Gxm1"/>
</dbReference>
<dbReference type="KEGG" id="nsh:GXM_00894"/>
<protein>
    <submittedName>
        <fullName evidence="1">Uncharacterized protein</fullName>
    </submittedName>
</protein>
<sequence length="40" mass="4669">MPTCLTIPCISAQNSIISPLNIFEKSDRSIFKQRNQYFYT</sequence>
<dbReference type="EMBL" id="CP045226">
    <property type="protein sequence ID" value="QFS43421.1"/>
    <property type="molecule type" value="Genomic_DNA"/>
</dbReference>
<evidence type="ECO:0000313" key="1">
    <source>
        <dbReference type="EMBL" id="QFS43421.1"/>
    </source>
</evidence>
<reference evidence="1 2" key="1">
    <citation type="submission" date="2019-10" db="EMBL/GenBank/DDBJ databases">
        <title>Genomic and transcriptomic insights into the perfect genentic adaptation of a filamentous nitrogen-fixing cyanobacterium to rice fields.</title>
        <authorList>
            <person name="Chen Z."/>
        </authorList>
    </citation>
    <scope>NUCLEOTIDE SEQUENCE [LARGE SCALE GENOMIC DNA]</scope>
    <source>
        <strain evidence="1">CCNUC1</strain>
    </source>
</reference>
<dbReference type="AlphaFoldDB" id="A0A5P8VSW9"/>
<evidence type="ECO:0000313" key="2">
    <source>
        <dbReference type="Proteomes" id="UP000326678"/>
    </source>
</evidence>
<gene>
    <name evidence="1" type="ORF">GXM_00894</name>
</gene>
<keyword evidence="2" id="KW-1185">Reference proteome</keyword>
<accession>A0A5P8VSW9</accession>